<proteinExistence type="predicted"/>
<dbReference type="Proteomes" id="UP000176965">
    <property type="component" value="Unassembled WGS sequence"/>
</dbReference>
<dbReference type="Pfam" id="PF07728">
    <property type="entry name" value="AAA_5"/>
    <property type="match status" value="1"/>
</dbReference>
<dbReference type="SMART" id="SM00382">
    <property type="entry name" value="AAA"/>
    <property type="match status" value="1"/>
</dbReference>
<dbReference type="AlphaFoldDB" id="A0A1G2PCE1"/>
<keyword evidence="2" id="KW-0067">ATP-binding</keyword>
<feature type="domain" description="AAA+ ATPase" evidence="4">
    <location>
        <begin position="80"/>
        <end position="246"/>
    </location>
</feature>
<dbReference type="InterPro" id="IPR003593">
    <property type="entry name" value="AAA+_ATPase"/>
</dbReference>
<dbReference type="GO" id="GO:0016887">
    <property type="term" value="F:ATP hydrolysis activity"/>
    <property type="evidence" value="ECO:0007669"/>
    <property type="project" value="InterPro"/>
</dbReference>
<protein>
    <recommendedName>
        <fullName evidence="4">AAA+ ATPase domain-containing protein</fullName>
    </recommendedName>
</protein>
<dbReference type="InterPro" id="IPR011704">
    <property type="entry name" value="ATPase_dyneun-rel_AAA"/>
</dbReference>
<comment type="caution">
    <text evidence="5">The sequence shown here is derived from an EMBL/GenBank/DDBJ whole genome shotgun (WGS) entry which is preliminary data.</text>
</comment>
<evidence type="ECO:0000313" key="5">
    <source>
        <dbReference type="EMBL" id="OHA45997.1"/>
    </source>
</evidence>
<dbReference type="Gene3D" id="3.40.50.300">
    <property type="entry name" value="P-loop containing nucleotide triphosphate hydrolases"/>
    <property type="match status" value="1"/>
</dbReference>
<evidence type="ECO:0000256" key="3">
    <source>
        <dbReference type="SAM" id="MobiDB-lite"/>
    </source>
</evidence>
<organism evidence="5 6">
    <name type="scientific">Candidatus Taylorbacteria bacterium RIFOXYD2_FULL_36_9</name>
    <dbReference type="NCBI Taxonomy" id="1802338"/>
    <lineage>
        <taxon>Bacteria</taxon>
        <taxon>Candidatus Tayloriibacteriota</taxon>
    </lineage>
</organism>
<dbReference type="InterPro" id="IPR027417">
    <property type="entry name" value="P-loop_NTPase"/>
</dbReference>
<name>A0A1G2PCE1_9BACT</name>
<dbReference type="EMBL" id="MHSQ01000038">
    <property type="protein sequence ID" value="OHA45997.1"/>
    <property type="molecule type" value="Genomic_DNA"/>
</dbReference>
<dbReference type="GO" id="GO:0030687">
    <property type="term" value="C:preribosome, large subunit precursor"/>
    <property type="evidence" value="ECO:0007669"/>
    <property type="project" value="TreeGrafter"/>
</dbReference>
<accession>A0A1G2PCE1</accession>
<evidence type="ECO:0000313" key="6">
    <source>
        <dbReference type="Proteomes" id="UP000176965"/>
    </source>
</evidence>
<evidence type="ECO:0000259" key="4">
    <source>
        <dbReference type="SMART" id="SM00382"/>
    </source>
</evidence>
<keyword evidence="1" id="KW-0547">Nucleotide-binding</keyword>
<evidence type="ECO:0000256" key="1">
    <source>
        <dbReference type="ARBA" id="ARBA00022741"/>
    </source>
</evidence>
<dbReference type="SUPFAM" id="SSF52540">
    <property type="entry name" value="P-loop containing nucleoside triphosphate hydrolases"/>
    <property type="match status" value="1"/>
</dbReference>
<dbReference type="GO" id="GO:0000027">
    <property type="term" value="P:ribosomal large subunit assembly"/>
    <property type="evidence" value="ECO:0007669"/>
    <property type="project" value="TreeGrafter"/>
</dbReference>
<reference evidence="5 6" key="1">
    <citation type="journal article" date="2016" name="Nat. Commun.">
        <title>Thousands of microbial genomes shed light on interconnected biogeochemical processes in an aquifer system.</title>
        <authorList>
            <person name="Anantharaman K."/>
            <person name="Brown C.T."/>
            <person name="Hug L.A."/>
            <person name="Sharon I."/>
            <person name="Castelle C.J."/>
            <person name="Probst A.J."/>
            <person name="Thomas B.C."/>
            <person name="Singh A."/>
            <person name="Wilkins M.J."/>
            <person name="Karaoz U."/>
            <person name="Brodie E.L."/>
            <person name="Williams K.H."/>
            <person name="Hubbard S.S."/>
            <person name="Banfield J.F."/>
        </authorList>
    </citation>
    <scope>NUCLEOTIDE SEQUENCE [LARGE SCALE GENOMIC DNA]</scope>
</reference>
<evidence type="ECO:0000256" key="2">
    <source>
        <dbReference type="ARBA" id="ARBA00022840"/>
    </source>
</evidence>
<dbReference type="GO" id="GO:0005524">
    <property type="term" value="F:ATP binding"/>
    <property type="evidence" value="ECO:0007669"/>
    <property type="project" value="UniProtKB-KW"/>
</dbReference>
<feature type="region of interest" description="Disordered" evidence="3">
    <location>
        <begin position="393"/>
        <end position="441"/>
    </location>
</feature>
<dbReference type="PANTHER" id="PTHR48103:SF2">
    <property type="entry name" value="MIDASIN"/>
    <property type="match status" value="1"/>
</dbReference>
<gene>
    <name evidence="5" type="ORF">A2541_00435</name>
</gene>
<dbReference type="PANTHER" id="PTHR48103">
    <property type="entry name" value="MIDASIN-RELATED"/>
    <property type="match status" value="1"/>
</dbReference>
<sequence length="704" mass="80888">MNKMEGQMNIPPMEAGAEKDINNLPIFETDETISYLGVKLEKAKNRSGQFVPNREQYRDYINDSEIALPAQRDIAVSLLNGDPILLEGGTSLGKTTTVRKMCAELGYEVHYANLNGATDVEDLMGRYIPNPHKTRPEDPEYIFADGKVTSGLRQEKGKIKVIIVDEYNASAPNILIRLHEVLDALERGGEVILSEDASEAVKVDKTKTKIIALMNPPGKGYLGREPLDPAQLRRWVYKKMPSELPDETFSFATQTLFGSKLEPGAIDSQMFLRERDFVLTTEELQEIPGSSEILQKYMEFHRDIKKFLKGNLEKGKFKSKRLAEDQPQLFTFDDRMEPRRVRDFVLRFYDGDLTGTFQQALRYYYSNKLESDLDKAFAEELIKLVEFKPEEDGRRKNADRESKKKKEEKERLEREKKEAEEKVKAKAEVDKTKTESEKAEGSLEEIKKKELELKKALRKAKREASGETFDPVISAEYKYKDEKGKEVKENIEIDFDKKLALTIKFCKNHKIKVSKDFETQMSDIWERNRNEMQEQIEKFGFDEILIIPATIKLDDALDQEMTMGYKKKDGTSGGPIYWGVEKKDIVSFRSSKNRIIMVHKNKARNLYDTADTLPILKKTLGEKVGSFKPEECLTIEEYLVFQRLFYEETGENLDEKGGTWLSSRAGSNVVRAFWSPDYAQVFVNANSPDYANVLIGCRLSRCFE</sequence>
<dbReference type="STRING" id="1802338.A2541_00435"/>